<dbReference type="InterPro" id="IPR036390">
    <property type="entry name" value="WH_DNA-bd_sf"/>
</dbReference>
<evidence type="ECO:0000256" key="2">
    <source>
        <dbReference type="ARBA" id="ARBA00023125"/>
    </source>
</evidence>
<dbReference type="EMBL" id="JAVALS010000011">
    <property type="protein sequence ID" value="MDP5228216.1"/>
    <property type="molecule type" value="Genomic_DNA"/>
</dbReference>
<dbReference type="PANTHER" id="PTHR43537">
    <property type="entry name" value="TRANSCRIPTIONAL REGULATOR, GNTR FAMILY"/>
    <property type="match status" value="1"/>
</dbReference>
<keyword evidence="3" id="KW-0804">Transcription</keyword>
<dbReference type="RefSeq" id="WP_305997263.1">
    <property type="nucleotide sequence ID" value="NZ_JAVALS010000011.1"/>
</dbReference>
<reference evidence="5 6" key="1">
    <citation type="submission" date="2023-08" db="EMBL/GenBank/DDBJ databases">
        <title>Arthrobacter horti sp. nov., isolated from forest soil.</title>
        <authorList>
            <person name="Park M."/>
        </authorList>
    </citation>
    <scope>NUCLEOTIDE SEQUENCE [LARGE SCALE GENOMIC DNA]</scope>
    <source>
        <strain evidence="5 6">YJM1</strain>
    </source>
</reference>
<evidence type="ECO:0000313" key="6">
    <source>
        <dbReference type="Proteomes" id="UP001232725"/>
    </source>
</evidence>
<organism evidence="5 6">
    <name type="scientific">Arthrobacter horti</name>
    <dbReference type="NCBI Taxonomy" id="3068273"/>
    <lineage>
        <taxon>Bacteria</taxon>
        <taxon>Bacillati</taxon>
        <taxon>Actinomycetota</taxon>
        <taxon>Actinomycetes</taxon>
        <taxon>Micrococcales</taxon>
        <taxon>Micrococcaceae</taxon>
        <taxon>Arthrobacter</taxon>
    </lineage>
</organism>
<dbReference type="Gene3D" id="1.20.120.530">
    <property type="entry name" value="GntR ligand-binding domain-like"/>
    <property type="match status" value="1"/>
</dbReference>
<dbReference type="Gene3D" id="1.10.10.10">
    <property type="entry name" value="Winged helix-like DNA-binding domain superfamily/Winged helix DNA-binding domain"/>
    <property type="match status" value="1"/>
</dbReference>
<protein>
    <submittedName>
        <fullName evidence="5">GntR family transcriptional regulator</fullName>
    </submittedName>
</protein>
<dbReference type="Pfam" id="PF00392">
    <property type="entry name" value="GntR"/>
    <property type="match status" value="1"/>
</dbReference>
<feature type="domain" description="HTH gntR-type" evidence="4">
    <location>
        <begin position="16"/>
        <end position="83"/>
    </location>
</feature>
<dbReference type="SMART" id="SM00345">
    <property type="entry name" value="HTH_GNTR"/>
    <property type="match status" value="1"/>
</dbReference>
<keyword evidence="6" id="KW-1185">Reference proteome</keyword>
<dbReference type="PRINTS" id="PR00035">
    <property type="entry name" value="HTHGNTR"/>
</dbReference>
<evidence type="ECO:0000313" key="5">
    <source>
        <dbReference type="EMBL" id="MDP5228216.1"/>
    </source>
</evidence>
<accession>A0ABT9IRJ4</accession>
<dbReference type="InterPro" id="IPR008920">
    <property type="entry name" value="TF_FadR/GntR_C"/>
</dbReference>
<dbReference type="Pfam" id="PF07729">
    <property type="entry name" value="FCD"/>
    <property type="match status" value="1"/>
</dbReference>
<comment type="caution">
    <text evidence="5">The sequence shown here is derived from an EMBL/GenBank/DDBJ whole genome shotgun (WGS) entry which is preliminary data.</text>
</comment>
<dbReference type="CDD" id="cd07377">
    <property type="entry name" value="WHTH_GntR"/>
    <property type="match status" value="1"/>
</dbReference>
<keyword evidence="1" id="KW-0805">Transcription regulation</keyword>
<evidence type="ECO:0000256" key="1">
    <source>
        <dbReference type="ARBA" id="ARBA00023015"/>
    </source>
</evidence>
<dbReference type="Proteomes" id="UP001232725">
    <property type="component" value="Unassembled WGS sequence"/>
</dbReference>
<dbReference type="InterPro" id="IPR011711">
    <property type="entry name" value="GntR_C"/>
</dbReference>
<dbReference type="SUPFAM" id="SSF46785">
    <property type="entry name" value="Winged helix' DNA-binding domain"/>
    <property type="match status" value="1"/>
</dbReference>
<keyword evidence="2" id="KW-0238">DNA-binding</keyword>
<dbReference type="PROSITE" id="PS50949">
    <property type="entry name" value="HTH_GNTR"/>
    <property type="match status" value="1"/>
</dbReference>
<sequence>MSTHDFDLADYAEGSEAESERALRVLRAQILTGSREPGSKLVERETAVELGISRIPIREAIKQLAAEGLVVQQPRMPAVVRQFTSRDVAELNEVRAVVERQAFLLAARRWEPEGLQELEAVLNRQAMAAEHGDNVDAQLASADFHEAVVYLAGNDLLMEMYGTISSRLRWLMTRRTYSPDVTNEHRKLFDAIAARDLELLERLATVHLKWKPEVLEPTEDF</sequence>
<gene>
    <name evidence="5" type="ORF">Q9R02_13705</name>
</gene>
<name>A0ABT9IRJ4_9MICC</name>
<evidence type="ECO:0000256" key="3">
    <source>
        <dbReference type="ARBA" id="ARBA00023163"/>
    </source>
</evidence>
<evidence type="ECO:0000259" key="4">
    <source>
        <dbReference type="PROSITE" id="PS50949"/>
    </source>
</evidence>
<dbReference type="PANTHER" id="PTHR43537:SF45">
    <property type="entry name" value="GNTR FAMILY REGULATORY PROTEIN"/>
    <property type="match status" value="1"/>
</dbReference>
<dbReference type="InterPro" id="IPR036388">
    <property type="entry name" value="WH-like_DNA-bd_sf"/>
</dbReference>
<dbReference type="InterPro" id="IPR000524">
    <property type="entry name" value="Tscrpt_reg_HTH_GntR"/>
</dbReference>
<dbReference type="SUPFAM" id="SSF48008">
    <property type="entry name" value="GntR ligand-binding domain-like"/>
    <property type="match status" value="1"/>
</dbReference>
<proteinExistence type="predicted"/>
<dbReference type="SMART" id="SM00895">
    <property type="entry name" value="FCD"/>
    <property type="match status" value="1"/>
</dbReference>